<accession>A0A1M5LKH7</accession>
<dbReference type="STRING" id="1123382.SAMN02745221_00674"/>
<dbReference type="Proteomes" id="UP000242329">
    <property type="component" value="Unassembled WGS sequence"/>
</dbReference>
<protein>
    <submittedName>
        <fullName evidence="2">Stage III sporulation protein AG</fullName>
    </submittedName>
</protein>
<dbReference type="AlphaFoldDB" id="A0A1M5LKH7"/>
<dbReference type="RefSeq" id="WP_073090000.1">
    <property type="nucleotide sequence ID" value="NZ_FQWY01000008.1"/>
</dbReference>
<name>A0A1M5LKH7_9FIRM</name>
<evidence type="ECO:0000256" key="1">
    <source>
        <dbReference type="SAM" id="Phobius"/>
    </source>
</evidence>
<gene>
    <name evidence="2" type="ORF">SAMN02745221_00674</name>
</gene>
<dbReference type="EMBL" id="FQWY01000008">
    <property type="protein sequence ID" value="SHG65189.1"/>
    <property type="molecule type" value="Genomic_DNA"/>
</dbReference>
<keyword evidence="1" id="KW-1133">Transmembrane helix</keyword>
<proteinExistence type="predicted"/>
<reference evidence="3" key="1">
    <citation type="submission" date="2016-11" db="EMBL/GenBank/DDBJ databases">
        <authorList>
            <person name="Varghese N."/>
            <person name="Submissions S."/>
        </authorList>
    </citation>
    <scope>NUCLEOTIDE SEQUENCE [LARGE SCALE GENOMIC DNA]</scope>
    <source>
        <strain evidence="3">DSM 11003</strain>
    </source>
</reference>
<evidence type="ECO:0000313" key="2">
    <source>
        <dbReference type="EMBL" id="SHG65189.1"/>
    </source>
</evidence>
<feature type="transmembrane region" description="Helical" evidence="1">
    <location>
        <begin position="26"/>
        <end position="44"/>
    </location>
</feature>
<keyword evidence="3" id="KW-1185">Reference proteome</keyword>
<dbReference type="OrthoDB" id="1634070at2"/>
<evidence type="ECO:0000313" key="3">
    <source>
        <dbReference type="Proteomes" id="UP000242329"/>
    </source>
</evidence>
<organism evidence="2 3">
    <name type="scientific">Thermosyntropha lipolytica DSM 11003</name>
    <dbReference type="NCBI Taxonomy" id="1123382"/>
    <lineage>
        <taxon>Bacteria</taxon>
        <taxon>Bacillati</taxon>
        <taxon>Bacillota</taxon>
        <taxon>Clostridia</taxon>
        <taxon>Eubacteriales</taxon>
        <taxon>Syntrophomonadaceae</taxon>
        <taxon>Thermosyntropha</taxon>
    </lineage>
</organism>
<keyword evidence="1" id="KW-0472">Membrane</keyword>
<sequence length="194" mass="21218">MLSEWVRSVQTRETNIKEEWMRKGRYLLVILVCIGILALIWPVTDIGQHDAVSPPEPVYQQEDVKGVKAQMEEELASILSQIEGAGKVDVSLTLSSDGVKTYAANVREEKKDYEENSGGGKKVTSETNIAQDIAVNAGSALLIEHKNPEVVGVLVVAEGAGDARVREDLSWAAATLLDVPIHKVKVMPMQEGRK</sequence>
<keyword evidence="1" id="KW-0812">Transmembrane</keyword>